<sequence length="365" mass="40268">MRAPPTWVRRVVIAPLVIVLALVLLVTSPLWLLIALALTSLVPGRFRLPRVVWLVIVYLVWDAAVVVTMFGLWVGSGFGWRVRSPAFIRAHYRVGKYALRVLFWVFGAVLRLEIVTTGSDAADAVAAEHDFDAVLAPGTPLVVASRHGGPGDSFILIHTLLNEAARMPRIVLKDTLRWDPAIDVLLSRIPTRFIHPTGFQKAGAPKQSGGGRGVEAQIGELADGLGPEDALVIFPEGGQVSASRRRSRIDRLRAAGREKLAQRAEGLRHVMPPQPGGVHAALSGAPDADMVFIGHTGLDHFLTLGDIWRELPMDKRITMRAWRVPRAEIPAEREPQQEWLFGWFEQIDRWIDARTPADASADPRV</sequence>
<dbReference type="EMBL" id="JBHTBE010000002">
    <property type="protein sequence ID" value="MFC7269536.1"/>
    <property type="molecule type" value="Genomic_DNA"/>
</dbReference>
<keyword evidence="1" id="KW-0472">Membrane</keyword>
<keyword evidence="1" id="KW-1133">Transmembrane helix</keyword>
<evidence type="ECO:0000313" key="4">
    <source>
        <dbReference type="Proteomes" id="UP001596507"/>
    </source>
</evidence>
<dbReference type="RefSeq" id="WP_262874451.1">
    <property type="nucleotide sequence ID" value="NZ_BAABKW010000004.1"/>
</dbReference>
<feature type="domain" description="Phospholipid/glycerol acyltransferase" evidence="2">
    <location>
        <begin position="141"/>
        <end position="298"/>
    </location>
</feature>
<keyword evidence="1" id="KW-0812">Transmembrane</keyword>
<dbReference type="SMART" id="SM00563">
    <property type="entry name" value="PlsC"/>
    <property type="match status" value="1"/>
</dbReference>
<gene>
    <name evidence="3" type="ORF">ACFQRL_11240</name>
</gene>
<organism evidence="3 4">
    <name type="scientific">Microbacterium fluvii</name>
    <dbReference type="NCBI Taxonomy" id="415215"/>
    <lineage>
        <taxon>Bacteria</taxon>
        <taxon>Bacillati</taxon>
        <taxon>Actinomycetota</taxon>
        <taxon>Actinomycetes</taxon>
        <taxon>Micrococcales</taxon>
        <taxon>Microbacteriaceae</taxon>
        <taxon>Microbacterium</taxon>
    </lineage>
</organism>
<comment type="caution">
    <text evidence="3">The sequence shown here is derived from an EMBL/GenBank/DDBJ whole genome shotgun (WGS) entry which is preliminary data.</text>
</comment>
<evidence type="ECO:0000259" key="2">
    <source>
        <dbReference type="SMART" id="SM00563"/>
    </source>
</evidence>
<name>A0ABW2HIN4_9MICO</name>
<keyword evidence="3" id="KW-0012">Acyltransferase</keyword>
<dbReference type="GO" id="GO:0016746">
    <property type="term" value="F:acyltransferase activity"/>
    <property type="evidence" value="ECO:0007669"/>
    <property type="project" value="UniProtKB-KW"/>
</dbReference>
<dbReference type="Pfam" id="PF01553">
    <property type="entry name" value="Acyltransferase"/>
    <property type="match status" value="1"/>
</dbReference>
<keyword evidence="3" id="KW-0808">Transferase</keyword>
<evidence type="ECO:0000256" key="1">
    <source>
        <dbReference type="SAM" id="Phobius"/>
    </source>
</evidence>
<feature type="transmembrane region" description="Helical" evidence="1">
    <location>
        <begin position="97"/>
        <end position="114"/>
    </location>
</feature>
<dbReference type="InterPro" id="IPR002123">
    <property type="entry name" value="Plipid/glycerol_acylTrfase"/>
</dbReference>
<reference evidence="4" key="1">
    <citation type="journal article" date="2019" name="Int. J. Syst. Evol. Microbiol.">
        <title>The Global Catalogue of Microorganisms (GCM) 10K type strain sequencing project: providing services to taxonomists for standard genome sequencing and annotation.</title>
        <authorList>
            <consortium name="The Broad Institute Genomics Platform"/>
            <consortium name="The Broad Institute Genome Sequencing Center for Infectious Disease"/>
            <person name="Wu L."/>
            <person name="Ma J."/>
        </authorList>
    </citation>
    <scope>NUCLEOTIDE SEQUENCE [LARGE SCALE GENOMIC DNA]</scope>
    <source>
        <strain evidence="4">CGMCC 1.15772</strain>
    </source>
</reference>
<feature type="transmembrane region" description="Helical" evidence="1">
    <location>
        <begin position="12"/>
        <end position="39"/>
    </location>
</feature>
<feature type="transmembrane region" description="Helical" evidence="1">
    <location>
        <begin position="51"/>
        <end position="76"/>
    </location>
</feature>
<protein>
    <submittedName>
        <fullName evidence="3">1-acyl-sn-glycerol-3-phosphate acyltransferase</fullName>
    </submittedName>
</protein>
<dbReference type="Proteomes" id="UP001596507">
    <property type="component" value="Unassembled WGS sequence"/>
</dbReference>
<accession>A0ABW2HIN4</accession>
<evidence type="ECO:0000313" key="3">
    <source>
        <dbReference type="EMBL" id="MFC7269536.1"/>
    </source>
</evidence>
<keyword evidence="4" id="KW-1185">Reference proteome</keyword>
<proteinExistence type="predicted"/>